<keyword evidence="2" id="KW-1185">Reference proteome</keyword>
<accession>A0A9W8QZM2</accession>
<dbReference type="Proteomes" id="UP001152087">
    <property type="component" value="Unassembled WGS sequence"/>
</dbReference>
<protein>
    <submittedName>
        <fullName evidence="1">Uncharacterized protein</fullName>
    </submittedName>
</protein>
<comment type="caution">
    <text evidence="1">The sequence shown here is derived from an EMBL/GenBank/DDBJ whole genome shotgun (WGS) entry which is preliminary data.</text>
</comment>
<name>A0A9W8QZM2_9HYPO</name>
<evidence type="ECO:0000313" key="1">
    <source>
        <dbReference type="EMBL" id="KAJ4182183.1"/>
    </source>
</evidence>
<gene>
    <name evidence="1" type="ORF">NW755_010566</name>
</gene>
<organism evidence="1 2">
    <name type="scientific">Fusarium falciforme</name>
    <dbReference type="NCBI Taxonomy" id="195108"/>
    <lineage>
        <taxon>Eukaryota</taxon>
        <taxon>Fungi</taxon>
        <taxon>Dikarya</taxon>
        <taxon>Ascomycota</taxon>
        <taxon>Pezizomycotina</taxon>
        <taxon>Sordariomycetes</taxon>
        <taxon>Hypocreomycetidae</taxon>
        <taxon>Hypocreales</taxon>
        <taxon>Nectriaceae</taxon>
        <taxon>Fusarium</taxon>
        <taxon>Fusarium solani species complex</taxon>
    </lineage>
</organism>
<evidence type="ECO:0000313" key="2">
    <source>
        <dbReference type="Proteomes" id="UP001152087"/>
    </source>
</evidence>
<reference evidence="1" key="1">
    <citation type="submission" date="2022-09" db="EMBL/GenBank/DDBJ databases">
        <title>Fusarium specimens isolated from Avocado Roots.</title>
        <authorList>
            <person name="Stajich J."/>
            <person name="Roper C."/>
            <person name="Heimlech-Rivalta G."/>
        </authorList>
    </citation>
    <scope>NUCLEOTIDE SEQUENCE</scope>
    <source>
        <strain evidence="1">A02</strain>
    </source>
</reference>
<dbReference type="AlphaFoldDB" id="A0A9W8QZM2"/>
<dbReference type="EMBL" id="JAOQAV010000036">
    <property type="protein sequence ID" value="KAJ4182183.1"/>
    <property type="molecule type" value="Genomic_DNA"/>
</dbReference>
<sequence>MTDWIRILVAFVNNDETYDYGTKTAQEMKVITPEGTIEVQKDQRWDELVRIGNIFSGGKA</sequence>
<proteinExistence type="predicted"/>